<comment type="cofactor">
    <cofactor evidence="1">
        <name>FAD</name>
        <dbReference type="ChEBI" id="CHEBI:57692"/>
    </cofactor>
</comment>
<keyword evidence="3" id="KW-0285">Flavoprotein</keyword>
<comment type="caution">
    <text evidence="7">The sequence shown here is derived from an EMBL/GenBank/DDBJ whole genome shotgun (WGS) entry which is preliminary data.</text>
</comment>
<proteinExistence type="inferred from homology"/>
<evidence type="ECO:0000256" key="1">
    <source>
        <dbReference type="ARBA" id="ARBA00001974"/>
    </source>
</evidence>
<dbReference type="AlphaFoldDB" id="A0A511AE38"/>
<dbReference type="GO" id="GO:0071949">
    <property type="term" value="F:FAD binding"/>
    <property type="evidence" value="ECO:0007669"/>
    <property type="project" value="InterPro"/>
</dbReference>
<dbReference type="InterPro" id="IPR036318">
    <property type="entry name" value="FAD-bd_PCMH-like_sf"/>
</dbReference>
<dbReference type="InterPro" id="IPR050416">
    <property type="entry name" value="FAD-linked_Oxidoreductase"/>
</dbReference>
<dbReference type="InterPro" id="IPR016166">
    <property type="entry name" value="FAD-bd_PCMH"/>
</dbReference>
<dbReference type="PROSITE" id="PS51387">
    <property type="entry name" value="FAD_PCMH"/>
    <property type="match status" value="1"/>
</dbReference>
<evidence type="ECO:0000259" key="6">
    <source>
        <dbReference type="PROSITE" id="PS51387"/>
    </source>
</evidence>
<evidence type="ECO:0000256" key="2">
    <source>
        <dbReference type="ARBA" id="ARBA00005466"/>
    </source>
</evidence>
<dbReference type="PANTHER" id="PTHR42973:SF39">
    <property type="entry name" value="FAD-BINDING PCMH-TYPE DOMAIN-CONTAINING PROTEIN"/>
    <property type="match status" value="1"/>
</dbReference>
<evidence type="ECO:0000313" key="7">
    <source>
        <dbReference type="EMBL" id="GEK86286.1"/>
    </source>
</evidence>
<dbReference type="InterPro" id="IPR016167">
    <property type="entry name" value="FAD-bd_PCMH_sub1"/>
</dbReference>
<dbReference type="GO" id="GO:0016491">
    <property type="term" value="F:oxidoreductase activity"/>
    <property type="evidence" value="ECO:0007669"/>
    <property type="project" value="UniProtKB-KW"/>
</dbReference>
<keyword evidence="4" id="KW-0274">FAD</keyword>
<keyword evidence="8" id="KW-1185">Reference proteome</keyword>
<evidence type="ECO:0000256" key="4">
    <source>
        <dbReference type="ARBA" id="ARBA00022827"/>
    </source>
</evidence>
<reference evidence="7 8" key="1">
    <citation type="submission" date="2019-07" db="EMBL/GenBank/DDBJ databases">
        <title>Whole genome shotgun sequence of Microbacterium aerolatum NBRC 103071.</title>
        <authorList>
            <person name="Hosoyama A."/>
            <person name="Uohara A."/>
            <person name="Ohji S."/>
            <person name="Ichikawa N."/>
        </authorList>
    </citation>
    <scope>NUCLEOTIDE SEQUENCE [LARGE SCALE GENOMIC DNA]</scope>
    <source>
        <strain evidence="7 8">NBRC 103071</strain>
    </source>
</reference>
<dbReference type="InterPro" id="IPR016169">
    <property type="entry name" value="FAD-bd_PCMH_sub2"/>
</dbReference>
<evidence type="ECO:0000256" key="5">
    <source>
        <dbReference type="ARBA" id="ARBA00023002"/>
    </source>
</evidence>
<dbReference type="Pfam" id="PF08031">
    <property type="entry name" value="BBE"/>
    <property type="match status" value="1"/>
</dbReference>
<dbReference type="PROSITE" id="PS00862">
    <property type="entry name" value="OX2_COVAL_FAD"/>
    <property type="match status" value="1"/>
</dbReference>
<organism evidence="7 8">
    <name type="scientific">Microbacterium aerolatum</name>
    <dbReference type="NCBI Taxonomy" id="153731"/>
    <lineage>
        <taxon>Bacteria</taxon>
        <taxon>Bacillati</taxon>
        <taxon>Actinomycetota</taxon>
        <taxon>Actinomycetes</taxon>
        <taxon>Micrococcales</taxon>
        <taxon>Microbacteriaceae</taxon>
        <taxon>Microbacterium</taxon>
    </lineage>
</organism>
<dbReference type="InterPro" id="IPR006094">
    <property type="entry name" value="Oxid_FAD_bind_N"/>
</dbReference>
<sequence length="426" mass="45403">MIDRHPRAIIRCAGPDDVRAGVQFAHAHDLPIAVRGGGHSVAGHGTVDDGIVLDLRDLDAVDSESGGHTVRAGGGATWGAVDAITQRDERAVPGGVFSRTGIAGLALGGGYGWIRNSFGLSARSLRDAELVTADGRILASVADEDPDLLWALRGGGGNFGVVTAFTFDTHPVPARGYFLFVVHDAESGRAAAGLRLFRDFCAVAPPSVSMLAFLGRVPAGAEGYEPDAVGRQFIGFGGLFLGDADEGRELLRPLHEFGTPLLDVTGEMAYTDVQKVFDEDYPDGARYYWKSTNVRALTDEAIDTLAAAAIAAPSELSTIDIWHTMGAAAEPFDGAFLPSPAPYLVNPEANWIAPEDDAANIGWARGLVAALAPLSDGSRYLNFAGFNEDGDAEMSASFRRNLTRLEEVKRRWDPENLFRLNQNVKP</sequence>
<dbReference type="Pfam" id="PF01565">
    <property type="entry name" value="FAD_binding_4"/>
    <property type="match status" value="1"/>
</dbReference>
<dbReference type="InterPro" id="IPR006093">
    <property type="entry name" value="Oxy_OxRdtase_FAD_BS"/>
</dbReference>
<evidence type="ECO:0000256" key="3">
    <source>
        <dbReference type="ARBA" id="ARBA00022630"/>
    </source>
</evidence>
<dbReference type="PANTHER" id="PTHR42973">
    <property type="entry name" value="BINDING OXIDOREDUCTASE, PUTATIVE (AFU_ORTHOLOGUE AFUA_1G17690)-RELATED"/>
    <property type="match status" value="1"/>
</dbReference>
<gene>
    <name evidence="7" type="ORF">MAE01_14620</name>
</gene>
<dbReference type="Gene3D" id="3.30.465.10">
    <property type="match status" value="1"/>
</dbReference>
<feature type="domain" description="FAD-binding PCMH-type" evidence="6">
    <location>
        <begin position="2"/>
        <end position="172"/>
    </location>
</feature>
<dbReference type="SUPFAM" id="SSF56176">
    <property type="entry name" value="FAD-binding/transporter-associated domain-like"/>
    <property type="match status" value="1"/>
</dbReference>
<accession>A0A511AE38</accession>
<name>A0A511AE38_9MICO</name>
<protein>
    <submittedName>
        <fullName evidence="7">FAD-linked oxidase</fullName>
    </submittedName>
</protein>
<evidence type="ECO:0000313" key="8">
    <source>
        <dbReference type="Proteomes" id="UP000321225"/>
    </source>
</evidence>
<comment type="similarity">
    <text evidence="2">Belongs to the oxygen-dependent FAD-linked oxidoreductase family.</text>
</comment>
<dbReference type="InterPro" id="IPR012951">
    <property type="entry name" value="BBE"/>
</dbReference>
<dbReference type="EMBL" id="BJUW01000005">
    <property type="protein sequence ID" value="GEK86286.1"/>
    <property type="molecule type" value="Genomic_DNA"/>
</dbReference>
<dbReference type="Gene3D" id="3.40.462.20">
    <property type="match status" value="1"/>
</dbReference>
<dbReference type="Gene3D" id="3.30.43.10">
    <property type="entry name" value="Uridine Diphospho-n-acetylenolpyruvylglucosamine Reductase, domain 2"/>
    <property type="match status" value="1"/>
</dbReference>
<keyword evidence="5" id="KW-0560">Oxidoreductase</keyword>
<dbReference type="Proteomes" id="UP000321225">
    <property type="component" value="Unassembled WGS sequence"/>
</dbReference>